<feature type="region of interest" description="Disordered" evidence="1">
    <location>
        <begin position="58"/>
        <end position="84"/>
    </location>
</feature>
<name>A0AAI9XFV5_9PEZI</name>
<sequence>MIQPRPMRKRGFLVLSITSIRTLAGVRKGHCLTRSSWESGTPLPVRIARLSSGWVRREPAPYGDARRHKISPPPADRLGKHLDL</sequence>
<reference evidence="2 3" key="1">
    <citation type="submission" date="2016-10" db="EMBL/GenBank/DDBJ databases">
        <title>The genome sequence of Colletotrichum fioriniae PJ7.</title>
        <authorList>
            <person name="Baroncelli R."/>
        </authorList>
    </citation>
    <scope>NUCLEOTIDE SEQUENCE [LARGE SCALE GENOMIC DNA]</scope>
    <source>
        <strain evidence="2">Col 31</strain>
    </source>
</reference>
<gene>
    <name evidence="2" type="ORF">CMEL01_10156</name>
</gene>
<organism evidence="2 3">
    <name type="scientific">Colletotrichum melonis</name>
    <dbReference type="NCBI Taxonomy" id="1209925"/>
    <lineage>
        <taxon>Eukaryota</taxon>
        <taxon>Fungi</taxon>
        <taxon>Dikarya</taxon>
        <taxon>Ascomycota</taxon>
        <taxon>Pezizomycotina</taxon>
        <taxon>Sordariomycetes</taxon>
        <taxon>Hypocreomycetidae</taxon>
        <taxon>Glomerellales</taxon>
        <taxon>Glomerellaceae</taxon>
        <taxon>Colletotrichum</taxon>
        <taxon>Colletotrichum acutatum species complex</taxon>
    </lineage>
</organism>
<dbReference type="Proteomes" id="UP001239795">
    <property type="component" value="Unassembled WGS sequence"/>
</dbReference>
<evidence type="ECO:0000256" key="1">
    <source>
        <dbReference type="SAM" id="MobiDB-lite"/>
    </source>
</evidence>
<keyword evidence="3" id="KW-1185">Reference proteome</keyword>
<evidence type="ECO:0000313" key="3">
    <source>
        <dbReference type="Proteomes" id="UP001239795"/>
    </source>
</evidence>
<protein>
    <submittedName>
        <fullName evidence="2">Uncharacterized protein</fullName>
    </submittedName>
</protein>
<proteinExistence type="predicted"/>
<evidence type="ECO:0000313" key="2">
    <source>
        <dbReference type="EMBL" id="KAK1445913.1"/>
    </source>
</evidence>
<accession>A0AAI9XFV5</accession>
<comment type="caution">
    <text evidence="2">The sequence shown here is derived from an EMBL/GenBank/DDBJ whole genome shotgun (WGS) entry which is preliminary data.</text>
</comment>
<dbReference type="EMBL" id="MLGG01000090">
    <property type="protein sequence ID" value="KAK1445913.1"/>
    <property type="molecule type" value="Genomic_DNA"/>
</dbReference>
<dbReference type="AlphaFoldDB" id="A0AAI9XFV5"/>